<evidence type="ECO:0000256" key="1">
    <source>
        <dbReference type="SAM" id="Coils"/>
    </source>
</evidence>
<reference evidence="3 4" key="1">
    <citation type="journal article" date="2014" name="PLoS ONE">
        <title>Global Analysis of Gene Expression Profiles in Physic Nut (Jatropha curcas L.) Seedlings Exposed to Salt Stress.</title>
        <authorList>
            <person name="Zhang L."/>
            <person name="Zhang C."/>
            <person name="Wu P."/>
            <person name="Chen Y."/>
            <person name="Li M."/>
            <person name="Jiang H."/>
            <person name="Wu G."/>
        </authorList>
    </citation>
    <scope>NUCLEOTIDE SEQUENCE [LARGE SCALE GENOMIC DNA]</scope>
    <source>
        <strain evidence="4">cv. GZQX0401</strain>
        <tissue evidence="3">Young leaves</tissue>
    </source>
</reference>
<protein>
    <submittedName>
        <fullName evidence="3">Uncharacterized protein</fullName>
    </submittedName>
</protein>
<evidence type="ECO:0000313" key="3">
    <source>
        <dbReference type="EMBL" id="KDP45432.1"/>
    </source>
</evidence>
<gene>
    <name evidence="3" type="ORF">JCGZ_09681</name>
</gene>
<keyword evidence="1" id="KW-0175">Coiled coil</keyword>
<dbReference type="EMBL" id="KK914232">
    <property type="protein sequence ID" value="KDP45432.1"/>
    <property type="molecule type" value="Genomic_DNA"/>
</dbReference>
<dbReference type="STRING" id="180498.A0A067LAJ7"/>
<dbReference type="PANTHER" id="PTHR34778:SF6">
    <property type="entry name" value="SHUGOSHIN C-TERMINAL DOMAIN-CONTAINING PROTEIN"/>
    <property type="match status" value="1"/>
</dbReference>
<feature type="region of interest" description="Disordered" evidence="2">
    <location>
        <begin position="552"/>
        <end position="578"/>
    </location>
</feature>
<feature type="region of interest" description="Disordered" evidence="2">
    <location>
        <begin position="277"/>
        <end position="298"/>
    </location>
</feature>
<sequence>MAESREMVALKKAYADIILNTAKEAANRIMASEKKAIQYQHDLFSTKDEALRLLVRLKQMIDAKITEGEMASSSQQAKIDELEAQLQEAEGVIIDLRDELHWVRDKLERLRNGQLQPLNGNITGDNEFSYQNATYEPYILPPNPELPTVITSDMKNTLVDQRVSNENYCSAEQTEQLSVFQFERHSVHNAELASVITINEEHELLRNGCTQRIPTLEGNLQAGKLSPPGEVDENSFIKSDLLIRRRNKGYGKCNVPSPKIISLEPAKNCSGEEVRKRAKVRTSKRRRTRFSRPKAKRRLCPSQIKKNYQPPAILSHCKRYLANGNANKPDELSCTLPSINNEKMDMKKHSSEMEEKFDRRNKCFMDENEEKRHRNVQSRDAMPNAFASYPDEHETCSFSLYSNGKSGEVQPKIVENEVKLKSFPRLDPGLTLIKGGVDPTSRSRNVTLSVKASNRCGFVQNTANKDMESVDEVLKQDHEAATKSTFPCYETNPESVNIPLMYSDLKDAKAFTEQGPHVDHNGLLKYTFQRKRKKEALSSPDQRICEKSTVKRRTMERQNDSPEPLKSGVTNESSRDSRRLAQVARQVGFFLSFPLLS</sequence>
<dbReference type="OrthoDB" id="657513at2759"/>
<dbReference type="AlphaFoldDB" id="A0A067LAJ7"/>
<name>A0A067LAJ7_JATCU</name>
<feature type="coiled-coil region" evidence="1">
    <location>
        <begin position="72"/>
        <end position="99"/>
    </location>
</feature>
<accession>A0A067LAJ7</accession>
<evidence type="ECO:0000313" key="4">
    <source>
        <dbReference type="Proteomes" id="UP000027138"/>
    </source>
</evidence>
<proteinExistence type="predicted"/>
<evidence type="ECO:0000256" key="2">
    <source>
        <dbReference type="SAM" id="MobiDB-lite"/>
    </source>
</evidence>
<dbReference type="PANTHER" id="PTHR34778">
    <property type="entry name" value="OS02G0580700 PROTEIN"/>
    <property type="match status" value="1"/>
</dbReference>
<keyword evidence="4" id="KW-1185">Reference proteome</keyword>
<dbReference type="Proteomes" id="UP000027138">
    <property type="component" value="Unassembled WGS sequence"/>
</dbReference>
<organism evidence="3 4">
    <name type="scientific">Jatropha curcas</name>
    <name type="common">Barbados nut</name>
    <dbReference type="NCBI Taxonomy" id="180498"/>
    <lineage>
        <taxon>Eukaryota</taxon>
        <taxon>Viridiplantae</taxon>
        <taxon>Streptophyta</taxon>
        <taxon>Embryophyta</taxon>
        <taxon>Tracheophyta</taxon>
        <taxon>Spermatophyta</taxon>
        <taxon>Magnoliopsida</taxon>
        <taxon>eudicotyledons</taxon>
        <taxon>Gunneridae</taxon>
        <taxon>Pentapetalae</taxon>
        <taxon>rosids</taxon>
        <taxon>fabids</taxon>
        <taxon>Malpighiales</taxon>
        <taxon>Euphorbiaceae</taxon>
        <taxon>Crotonoideae</taxon>
        <taxon>Jatropheae</taxon>
        <taxon>Jatropha</taxon>
    </lineage>
</organism>